<dbReference type="RefSeq" id="WP_154539841.1">
    <property type="nucleotide sequence ID" value="NZ_JAXDSU010000019.1"/>
</dbReference>
<dbReference type="InterPro" id="IPR007044">
    <property type="entry name" value="Cyclodeamin/CycHdrlase"/>
</dbReference>
<comment type="caution">
    <text evidence="2">The sequence shown here is derived from an EMBL/GenBank/DDBJ whole genome shotgun (WGS) entry which is preliminary data.</text>
</comment>
<dbReference type="Gene3D" id="1.20.120.680">
    <property type="entry name" value="Formiminotetrahydrofolate cyclodeaminase monomer, up-and-down helical bundle"/>
    <property type="match status" value="1"/>
</dbReference>
<feature type="domain" description="Cyclodeaminase/cyclohydrolase" evidence="1">
    <location>
        <begin position="11"/>
        <end position="173"/>
    </location>
</feature>
<dbReference type="Proteomes" id="UP000441925">
    <property type="component" value="Unassembled WGS sequence"/>
</dbReference>
<gene>
    <name evidence="2" type="ORF">FYJ26_04000</name>
</gene>
<organism evidence="2 3">
    <name type="scientific">Anaerococcus porci</name>
    <dbReference type="NCBI Taxonomy" id="2652269"/>
    <lineage>
        <taxon>Bacteria</taxon>
        <taxon>Bacillati</taxon>
        <taxon>Bacillota</taxon>
        <taxon>Tissierellia</taxon>
        <taxon>Tissierellales</taxon>
        <taxon>Peptoniphilaceae</taxon>
        <taxon>Anaerococcus</taxon>
    </lineage>
</organism>
<dbReference type="GO" id="GO:0016787">
    <property type="term" value="F:hydrolase activity"/>
    <property type="evidence" value="ECO:0007669"/>
    <property type="project" value="UniProtKB-KW"/>
</dbReference>
<protein>
    <submittedName>
        <fullName evidence="2">Cyclodeaminase/cyclohydrolase family protein</fullName>
    </submittedName>
</protein>
<dbReference type="AlphaFoldDB" id="A0A6N7VDQ1"/>
<name>A0A6N7VDQ1_9FIRM</name>
<evidence type="ECO:0000313" key="3">
    <source>
        <dbReference type="Proteomes" id="UP000441925"/>
    </source>
</evidence>
<keyword evidence="2" id="KW-0378">Hydrolase</keyword>
<evidence type="ECO:0000259" key="1">
    <source>
        <dbReference type="Pfam" id="PF04961"/>
    </source>
</evidence>
<evidence type="ECO:0000313" key="2">
    <source>
        <dbReference type="EMBL" id="MSS77578.1"/>
    </source>
</evidence>
<dbReference type="SUPFAM" id="SSF101262">
    <property type="entry name" value="Methenyltetrahydrofolate cyclohydrolase-like"/>
    <property type="match status" value="1"/>
</dbReference>
<proteinExistence type="predicted"/>
<reference evidence="2 3" key="1">
    <citation type="submission" date="2019-08" db="EMBL/GenBank/DDBJ databases">
        <title>In-depth cultivation of the pig gut microbiome towards novel bacterial diversity and tailored functional studies.</title>
        <authorList>
            <person name="Wylensek D."/>
            <person name="Hitch T.C.A."/>
            <person name="Clavel T."/>
        </authorList>
    </citation>
    <scope>NUCLEOTIDE SEQUENCE [LARGE SCALE GENOMIC DNA]</scope>
    <source>
        <strain evidence="2 3">WCA-380-WT-2B</strain>
    </source>
</reference>
<sequence length="202" mass="23362">MAEKKLIDFKLGELIDNTRKPTAYPGGGALASLSGNLGINLILMMAKKDYKDENLNKKGKKIFKKFIAYSQELKDLMQEDVDRVNVLLKAFKNNEMDNIDKLINDANIAPKRTIELMIIVLQDCDFLLENGKFSTISDGEIGLRLVKECIHSSFVNVIMNEKYFDKDSNFKKTDYKSITKYCDKLYEKNMDIIRKRIKLWDK</sequence>
<dbReference type="Pfam" id="PF04961">
    <property type="entry name" value="FTCD_C"/>
    <property type="match status" value="1"/>
</dbReference>
<dbReference type="EMBL" id="VULQ01000003">
    <property type="protein sequence ID" value="MSS77578.1"/>
    <property type="molecule type" value="Genomic_DNA"/>
</dbReference>
<dbReference type="InterPro" id="IPR036178">
    <property type="entry name" value="Formintransfe-cycloase-like_sf"/>
</dbReference>
<keyword evidence="3" id="KW-1185">Reference proteome</keyword>
<accession>A0A6N7VDQ1</accession>